<keyword evidence="3" id="KW-0378">Hydrolase</keyword>
<keyword evidence="3" id="KW-0540">Nuclease</keyword>
<feature type="transmembrane region" description="Helical" evidence="1">
    <location>
        <begin position="45"/>
        <end position="68"/>
    </location>
</feature>
<dbReference type="GO" id="GO:0006506">
    <property type="term" value="P:GPI anchor biosynthetic process"/>
    <property type="evidence" value="ECO:0007669"/>
    <property type="project" value="TreeGrafter"/>
</dbReference>
<dbReference type="GO" id="GO:0004519">
    <property type="term" value="F:endonuclease activity"/>
    <property type="evidence" value="ECO:0007669"/>
    <property type="project" value="UniProtKB-KW"/>
</dbReference>
<dbReference type="PANTHER" id="PTHR14859">
    <property type="entry name" value="CALCOFLUOR WHITE HYPERSENSITIVE PROTEIN PRECURSOR"/>
    <property type="match status" value="1"/>
</dbReference>
<feature type="domain" description="Endonuclease/exonuclease/phosphatase" evidence="2">
    <location>
        <begin position="125"/>
        <end position="327"/>
    </location>
</feature>
<dbReference type="Pfam" id="PF03372">
    <property type="entry name" value="Exo_endo_phos"/>
    <property type="match status" value="1"/>
</dbReference>
<proteinExistence type="predicted"/>
<dbReference type="EMBL" id="QHKM01000004">
    <property type="protein sequence ID" value="RAK65998.1"/>
    <property type="molecule type" value="Genomic_DNA"/>
</dbReference>
<evidence type="ECO:0000313" key="4">
    <source>
        <dbReference type="Proteomes" id="UP000248553"/>
    </source>
</evidence>
<dbReference type="Gene3D" id="3.60.10.10">
    <property type="entry name" value="Endonuclease/exonuclease/phosphatase"/>
    <property type="match status" value="1"/>
</dbReference>
<dbReference type="Proteomes" id="UP000248553">
    <property type="component" value="Unassembled WGS sequence"/>
</dbReference>
<dbReference type="InterPro" id="IPR051916">
    <property type="entry name" value="GPI-anchor_lipid_remodeler"/>
</dbReference>
<feature type="transmembrane region" description="Helical" evidence="1">
    <location>
        <begin position="12"/>
        <end position="33"/>
    </location>
</feature>
<dbReference type="OrthoDB" id="9796594at2"/>
<comment type="caution">
    <text evidence="3">The sequence shown here is derived from an EMBL/GenBank/DDBJ whole genome shotgun (WGS) entry which is preliminary data.</text>
</comment>
<name>A0A328BM10_9BACT</name>
<organism evidence="3 4">
    <name type="scientific">Hymenobacter edaphi</name>
    <dbReference type="NCBI Taxonomy" id="2211146"/>
    <lineage>
        <taxon>Bacteria</taxon>
        <taxon>Pseudomonadati</taxon>
        <taxon>Bacteroidota</taxon>
        <taxon>Cytophagia</taxon>
        <taxon>Cytophagales</taxon>
        <taxon>Hymenobacteraceae</taxon>
        <taxon>Hymenobacter</taxon>
    </lineage>
</organism>
<gene>
    <name evidence="3" type="ORF">DLM85_14935</name>
</gene>
<keyword evidence="1" id="KW-0472">Membrane</keyword>
<keyword evidence="4" id="KW-1185">Reference proteome</keyword>
<keyword evidence="1" id="KW-0812">Transmembrane</keyword>
<sequence>MQTLLFVSLAQLLTGLVVGLGVAGLLATLLPLIRATAWWIRVFDFPRLQIVGVMAVVLPGALLLDFWHWQTYPWLGRGLVLALGAAIVYQLARILPYTPLVRKQVGDSATAGSRGHVSLLMMNVLQYNKHADRALQVIREADPDIIMAVETDPWWLDQLRPLQQTHPYTCHEPLDNTYGLLFFSRLPLIGCRIKYLLDDDVPSIHTRVQMPDGTRLRVYGLHPKPPAPQEAKTSTKRDAELLLVGKEIDRKDEPTIVFGDMNDVAWSHTSELFRRISGLMDPRVGRGLLPTFHADYRLLRWPLDHVFVSPHFKVDDMQRLPYVGSDHFPIYIKLSYEPHDKHEQEANLEEADESDHIEALEKIKDGFQEEVTEEREETKAEPVRNVTRVRPNRSLWL</sequence>
<dbReference type="RefSeq" id="WP_111478908.1">
    <property type="nucleotide sequence ID" value="NZ_QHKM01000004.1"/>
</dbReference>
<dbReference type="GO" id="GO:0016020">
    <property type="term" value="C:membrane"/>
    <property type="evidence" value="ECO:0007669"/>
    <property type="project" value="GOC"/>
</dbReference>
<keyword evidence="3" id="KW-0255">Endonuclease</keyword>
<accession>A0A328BM10</accession>
<protein>
    <submittedName>
        <fullName evidence="3">Endonuclease</fullName>
    </submittedName>
</protein>
<dbReference type="SUPFAM" id="SSF56219">
    <property type="entry name" value="DNase I-like"/>
    <property type="match status" value="1"/>
</dbReference>
<evidence type="ECO:0000259" key="2">
    <source>
        <dbReference type="Pfam" id="PF03372"/>
    </source>
</evidence>
<dbReference type="InterPro" id="IPR005135">
    <property type="entry name" value="Endo/exonuclease/phosphatase"/>
</dbReference>
<dbReference type="AlphaFoldDB" id="A0A328BM10"/>
<feature type="transmembrane region" description="Helical" evidence="1">
    <location>
        <begin position="74"/>
        <end position="92"/>
    </location>
</feature>
<evidence type="ECO:0000256" key="1">
    <source>
        <dbReference type="SAM" id="Phobius"/>
    </source>
</evidence>
<dbReference type="InterPro" id="IPR036691">
    <property type="entry name" value="Endo/exonu/phosph_ase_sf"/>
</dbReference>
<dbReference type="PANTHER" id="PTHR14859:SF15">
    <property type="entry name" value="ENDONUCLEASE_EXONUCLEASE_PHOSPHATASE DOMAIN-CONTAINING PROTEIN"/>
    <property type="match status" value="1"/>
</dbReference>
<keyword evidence="1" id="KW-1133">Transmembrane helix</keyword>
<evidence type="ECO:0000313" key="3">
    <source>
        <dbReference type="EMBL" id="RAK65998.1"/>
    </source>
</evidence>
<reference evidence="4" key="1">
    <citation type="submission" date="2018-05" db="EMBL/GenBank/DDBJ databases">
        <authorList>
            <person name="Nie L."/>
        </authorList>
    </citation>
    <scope>NUCLEOTIDE SEQUENCE [LARGE SCALE GENOMIC DNA]</scope>
    <source>
        <strain evidence="4">NL</strain>
    </source>
</reference>